<keyword evidence="1" id="KW-1133">Transmembrane helix</keyword>
<reference evidence="2" key="1">
    <citation type="journal article" date="2015" name="Nature">
        <title>Complex archaea that bridge the gap between prokaryotes and eukaryotes.</title>
        <authorList>
            <person name="Spang A."/>
            <person name="Saw J.H."/>
            <person name="Jorgensen S.L."/>
            <person name="Zaremba-Niedzwiedzka K."/>
            <person name="Martijn J."/>
            <person name="Lind A.E."/>
            <person name="van Eijk R."/>
            <person name="Schleper C."/>
            <person name="Guy L."/>
            <person name="Ettema T.J."/>
        </authorList>
    </citation>
    <scope>NUCLEOTIDE SEQUENCE</scope>
</reference>
<feature type="transmembrane region" description="Helical" evidence="1">
    <location>
        <begin position="12"/>
        <end position="35"/>
    </location>
</feature>
<dbReference type="AlphaFoldDB" id="A0A0F9FI36"/>
<proteinExistence type="predicted"/>
<dbReference type="Gene3D" id="1.10.287.910">
    <property type="entry name" value="bacterial mercury transporter, merf"/>
    <property type="match status" value="1"/>
</dbReference>
<evidence type="ECO:0000313" key="2">
    <source>
        <dbReference type="EMBL" id="KKL85923.1"/>
    </source>
</evidence>
<evidence type="ECO:0000256" key="1">
    <source>
        <dbReference type="SAM" id="Phobius"/>
    </source>
</evidence>
<dbReference type="EMBL" id="LAZR01021264">
    <property type="protein sequence ID" value="KKL85923.1"/>
    <property type="molecule type" value="Genomic_DNA"/>
</dbReference>
<name>A0A0F9FI36_9ZZZZ</name>
<dbReference type="InterPro" id="IPR021091">
    <property type="entry name" value="Mercury_ion_transport_MerF"/>
</dbReference>
<dbReference type="NCBIfam" id="NF033565">
    <property type="entry name" value="trans_MerF"/>
    <property type="match status" value="1"/>
</dbReference>
<dbReference type="GO" id="GO:0016020">
    <property type="term" value="C:membrane"/>
    <property type="evidence" value="ECO:0007669"/>
    <property type="project" value="InterPro"/>
</dbReference>
<organism evidence="2">
    <name type="scientific">marine sediment metagenome</name>
    <dbReference type="NCBI Taxonomy" id="412755"/>
    <lineage>
        <taxon>unclassified sequences</taxon>
        <taxon>metagenomes</taxon>
        <taxon>ecological metagenomes</taxon>
    </lineage>
</organism>
<dbReference type="Pfam" id="PF11431">
    <property type="entry name" value="Transport_MerF"/>
    <property type="match status" value="1"/>
</dbReference>
<sequence>RFGVIGNAIVTLCRFSAVLAPVLGAVGLSAMLGWLDYVLLPGDVTGRDQFVCVAAYGAKIAARNAVADL</sequence>
<keyword evidence="1" id="KW-0812">Transmembrane</keyword>
<gene>
    <name evidence="2" type="ORF">LCGC14_1949860</name>
</gene>
<feature type="non-terminal residue" evidence="2">
    <location>
        <position position="1"/>
    </location>
</feature>
<protein>
    <submittedName>
        <fullName evidence="2">Uncharacterized protein</fullName>
    </submittedName>
</protein>
<accession>A0A0F9FI36</accession>
<keyword evidence="1" id="KW-0472">Membrane</keyword>
<comment type="caution">
    <text evidence="2">The sequence shown here is derived from an EMBL/GenBank/DDBJ whole genome shotgun (WGS) entry which is preliminary data.</text>
</comment>